<keyword evidence="1" id="KW-0732">Signal</keyword>
<evidence type="ECO:0000313" key="3">
    <source>
        <dbReference type="Proteomes" id="UP000315440"/>
    </source>
</evidence>
<evidence type="ECO:0008006" key="4">
    <source>
        <dbReference type="Google" id="ProtNLM"/>
    </source>
</evidence>
<organism evidence="2 3">
    <name type="scientific">Pseudobythopirellula maris</name>
    <dbReference type="NCBI Taxonomy" id="2527991"/>
    <lineage>
        <taxon>Bacteria</taxon>
        <taxon>Pseudomonadati</taxon>
        <taxon>Planctomycetota</taxon>
        <taxon>Planctomycetia</taxon>
        <taxon>Pirellulales</taxon>
        <taxon>Lacipirellulaceae</taxon>
        <taxon>Pseudobythopirellula</taxon>
    </lineage>
</organism>
<proteinExistence type="predicted"/>
<protein>
    <recommendedName>
        <fullName evidence="4">SMP-30/Gluconolaconase/LRE-like region</fullName>
    </recommendedName>
</protein>
<keyword evidence="3" id="KW-1185">Reference proteome</keyword>
<dbReference type="Proteomes" id="UP000315440">
    <property type="component" value="Unassembled WGS sequence"/>
</dbReference>
<accession>A0A5C5ZR16</accession>
<name>A0A5C5ZR16_9BACT</name>
<feature type="chain" id="PRO_5022693680" description="SMP-30/Gluconolaconase/LRE-like region" evidence="1">
    <location>
        <begin position="19"/>
        <end position="281"/>
    </location>
</feature>
<dbReference type="AlphaFoldDB" id="A0A5C5ZR16"/>
<dbReference type="OrthoDB" id="839202at2"/>
<sequence precursor="true">MRAFCATVLLLLPLASHAGEDVEQSARELQRFEAPEARQAVAVDAEHFYAIVNSRIGKYDKASGERVLLWEASEAAPLRHLNSGVVLGDKLYCCNSNFPHYPETSSIEIFDCDTLEHVGTHSFGIYEGSLTWVDRHAGAWWAVFAHYSEQVNNDPRAKPHTYTTLVKFDDQWRRMAGWVFPAAVLERFAPHSCSGGGWGPDGALYVTGHDHGELYRLELPKAGSTLVHTATIQAPITGQGVAWDRSEPGVLYGIDRPRGEVIAVRVPSAAESIASAQLQVD</sequence>
<feature type="signal peptide" evidence="1">
    <location>
        <begin position="1"/>
        <end position="18"/>
    </location>
</feature>
<gene>
    <name evidence="2" type="ORF">Mal64_00450</name>
</gene>
<reference evidence="2 3" key="1">
    <citation type="submission" date="2019-02" db="EMBL/GenBank/DDBJ databases">
        <title>Deep-cultivation of Planctomycetes and their phenomic and genomic characterization uncovers novel biology.</title>
        <authorList>
            <person name="Wiegand S."/>
            <person name="Jogler M."/>
            <person name="Boedeker C."/>
            <person name="Pinto D."/>
            <person name="Vollmers J."/>
            <person name="Rivas-Marin E."/>
            <person name="Kohn T."/>
            <person name="Peeters S.H."/>
            <person name="Heuer A."/>
            <person name="Rast P."/>
            <person name="Oberbeckmann S."/>
            <person name="Bunk B."/>
            <person name="Jeske O."/>
            <person name="Meyerdierks A."/>
            <person name="Storesund J.E."/>
            <person name="Kallscheuer N."/>
            <person name="Luecker S."/>
            <person name="Lage O.M."/>
            <person name="Pohl T."/>
            <person name="Merkel B.J."/>
            <person name="Hornburger P."/>
            <person name="Mueller R.-W."/>
            <person name="Bruemmer F."/>
            <person name="Labrenz M."/>
            <person name="Spormann A.M."/>
            <person name="Op Den Camp H."/>
            <person name="Overmann J."/>
            <person name="Amann R."/>
            <person name="Jetten M.S.M."/>
            <person name="Mascher T."/>
            <person name="Medema M.H."/>
            <person name="Devos D.P."/>
            <person name="Kaster A.-K."/>
            <person name="Ovreas L."/>
            <person name="Rohde M."/>
            <person name="Galperin M.Y."/>
            <person name="Jogler C."/>
        </authorList>
    </citation>
    <scope>NUCLEOTIDE SEQUENCE [LARGE SCALE GENOMIC DNA]</scope>
    <source>
        <strain evidence="2 3">Mal64</strain>
    </source>
</reference>
<evidence type="ECO:0000313" key="2">
    <source>
        <dbReference type="EMBL" id="TWT89666.1"/>
    </source>
</evidence>
<dbReference type="SUPFAM" id="SSF75011">
    <property type="entry name" value="3-carboxy-cis,cis-mucoante lactonizing enzyme"/>
    <property type="match status" value="1"/>
</dbReference>
<evidence type="ECO:0000256" key="1">
    <source>
        <dbReference type="SAM" id="SignalP"/>
    </source>
</evidence>
<comment type="caution">
    <text evidence="2">The sequence shown here is derived from an EMBL/GenBank/DDBJ whole genome shotgun (WGS) entry which is preliminary data.</text>
</comment>
<dbReference type="EMBL" id="SJPQ01000001">
    <property type="protein sequence ID" value="TWT89666.1"/>
    <property type="molecule type" value="Genomic_DNA"/>
</dbReference>
<dbReference type="RefSeq" id="WP_146395508.1">
    <property type="nucleotide sequence ID" value="NZ_SJPQ01000001.1"/>
</dbReference>